<accession>A0ACD5HGL5</accession>
<name>A0ACD5HGL5_9PROT</name>
<protein>
    <submittedName>
        <fullName evidence="1">Type II toxin-antitoxin system prevent-host-death family antitoxin</fullName>
    </submittedName>
</protein>
<sequence>MPIINMHEAKTQLSRYVDQAASGEEIIIARAGKPVARLVSLNESAKPRVLGLGKGRFTLPKNLDQMLQAEIETMFYGTEK</sequence>
<proteinExistence type="predicted"/>
<dbReference type="Proteomes" id="UP001195965">
    <property type="component" value="Chromosome"/>
</dbReference>
<evidence type="ECO:0000313" key="1">
    <source>
        <dbReference type="EMBL" id="XRI74072.1"/>
    </source>
</evidence>
<dbReference type="EMBL" id="CP127526">
    <property type="protein sequence ID" value="XRI74072.1"/>
    <property type="molecule type" value="Genomic_DNA"/>
</dbReference>
<evidence type="ECO:0000313" key="2">
    <source>
        <dbReference type="Proteomes" id="UP001195965"/>
    </source>
</evidence>
<keyword evidence="2" id="KW-1185">Reference proteome</keyword>
<reference evidence="1 2" key="1">
    <citation type="journal article" date="2021" name="ISME J.">
        <title>Genomic evolution of the class Acidithiobacillia: deep-branching Proteobacteria living in extreme acidic conditions.</title>
        <authorList>
            <person name="Moya-Beltran A."/>
            <person name="Beard S."/>
            <person name="Rojas-Villalobos C."/>
            <person name="Issotta F."/>
            <person name="Gallardo Y."/>
            <person name="Ulloa R."/>
            <person name="Giaveno A."/>
            <person name="Degli Esposti M."/>
            <person name="Johnson D.B."/>
            <person name="Quatrini R."/>
        </authorList>
    </citation>
    <scope>NUCLEOTIDE SEQUENCE [LARGE SCALE GENOMIC DNA]</scope>
    <source>
        <strain evidence="1 2">GG1-14</strain>
    </source>
</reference>
<gene>
    <name evidence="1" type="ORF">HHS34_002455</name>
</gene>
<organism evidence="1 2">
    <name type="scientific">Acidithiobacillus montserratensis</name>
    <dbReference type="NCBI Taxonomy" id="2729135"/>
    <lineage>
        <taxon>Bacteria</taxon>
        <taxon>Pseudomonadati</taxon>
        <taxon>Pseudomonadota</taxon>
        <taxon>Acidithiobacillia</taxon>
        <taxon>Acidithiobacillales</taxon>
        <taxon>Acidithiobacillaceae</taxon>
        <taxon>Acidithiobacillus</taxon>
    </lineage>
</organism>